<dbReference type="AlphaFoldDB" id="A0A8D4VQ95"/>
<proteinExistence type="predicted"/>
<sequence>MAEITNLSDVSVTIDGESYSMIVIPDKKSKLVLAERNRVLRNINLTKLIIGLSRTSDLLYLAYNGVAGFGELTGAMTKLHDRFGKLCGKCDVELGNIERQSAQIQQKLKLVFTFLLKGEEQTAINFLEQCGVVAKELADKSYALSDEFDVLGNDTVDVLSKTQIVQGQQQEKKLALDKETSDIQAKTAKAKKVAEGLAEQKSKLDNLYQEAKWKSEIAENRAFALTLAGAVLKPVGEGIGAFTAMYSGGAAIGMAKSMLMPPQMPPPPSKAGVEKDVEVKTEALNTVESENGENEKLAAEEKAKQATAENVAAEKDALAEEAKKKAEAEKDADKKAKLVVEAELAATAAKHAHEKAEKAKAAAKKAADAAKATAERLKIAQAALEKAKETLTKAGEALEKMESSYTQVATQYGREKTEYLKMLMEKQDLEREALSSIAEYAERMKGLRGETQTVELTCSSLFQAIGALKQVSVVLRLASQFWANMAAACKDLARDDLRQVIKGFAALNKEERLSYFTGDMDFKTQVVRYYAGWKAIEIVSNEYAAEANAIMGKVHRDFKQNLKIEDARNLAIELGEKLLEDTAEDLAANERERMEIVDALKNQQAA</sequence>
<name>A0A8D4VQ95_9GAMM</name>
<dbReference type="Proteomes" id="UP000824988">
    <property type="component" value="Chromosome"/>
</dbReference>
<gene>
    <name evidence="2" type="ORF">MoryE10_18730</name>
</gene>
<keyword evidence="3" id="KW-1185">Reference proteome</keyword>
<dbReference type="EMBL" id="AP019782">
    <property type="protein sequence ID" value="BBL71267.1"/>
    <property type="molecule type" value="Genomic_DNA"/>
</dbReference>
<dbReference type="PANTHER" id="PTHR37508">
    <property type="entry name" value="TRANSMEMBRANE PROTEIN"/>
    <property type="match status" value="1"/>
</dbReference>
<feature type="region of interest" description="Disordered" evidence="1">
    <location>
        <begin position="288"/>
        <end position="309"/>
    </location>
</feature>
<reference evidence="2" key="1">
    <citation type="submission" date="2019-06" db="EMBL/GenBank/DDBJ databases">
        <title>Complete genome sequence of Methylogaea oryzae strain JCM16910.</title>
        <authorList>
            <person name="Asakawa S."/>
        </authorList>
    </citation>
    <scope>NUCLEOTIDE SEQUENCE</scope>
    <source>
        <strain evidence="2">E10</strain>
    </source>
</reference>
<dbReference type="KEGG" id="moz:MoryE10_18730"/>
<dbReference type="PANTHER" id="PTHR37508:SF1">
    <property type="entry name" value="TRANSMEMBRANE PROTEIN"/>
    <property type="match status" value="1"/>
</dbReference>
<feature type="compositionally biased region" description="Basic and acidic residues" evidence="1">
    <location>
        <begin position="293"/>
        <end position="304"/>
    </location>
</feature>
<evidence type="ECO:0000313" key="3">
    <source>
        <dbReference type="Proteomes" id="UP000824988"/>
    </source>
</evidence>
<protein>
    <submittedName>
        <fullName evidence="2">Uncharacterized protein</fullName>
    </submittedName>
</protein>
<accession>A0A8D4VQ95</accession>
<evidence type="ECO:0000313" key="2">
    <source>
        <dbReference type="EMBL" id="BBL71267.1"/>
    </source>
</evidence>
<dbReference type="RefSeq" id="WP_221046884.1">
    <property type="nucleotide sequence ID" value="NZ_AP019782.1"/>
</dbReference>
<organism evidence="2 3">
    <name type="scientific">Methylogaea oryzae</name>
    <dbReference type="NCBI Taxonomy" id="1295382"/>
    <lineage>
        <taxon>Bacteria</taxon>
        <taxon>Pseudomonadati</taxon>
        <taxon>Pseudomonadota</taxon>
        <taxon>Gammaproteobacteria</taxon>
        <taxon>Methylococcales</taxon>
        <taxon>Methylococcaceae</taxon>
        <taxon>Methylogaea</taxon>
    </lineage>
</organism>
<evidence type="ECO:0000256" key="1">
    <source>
        <dbReference type="SAM" id="MobiDB-lite"/>
    </source>
</evidence>